<feature type="signal peptide" evidence="1">
    <location>
        <begin position="1"/>
        <end position="20"/>
    </location>
</feature>
<proteinExistence type="predicted"/>
<protein>
    <submittedName>
        <fullName evidence="2">Uncharacterized protein</fullName>
    </submittedName>
</protein>
<dbReference type="Proteomes" id="UP000092377">
    <property type="component" value="Unassembled WGS sequence"/>
</dbReference>
<evidence type="ECO:0000256" key="1">
    <source>
        <dbReference type="SAM" id="SignalP"/>
    </source>
</evidence>
<sequence>MKFLKTISALALFVPAMAFSASPIICESETPGSTGASIWPSLYMQDANTLCFDVKGWPEFSGTNCVKNGKTAKWTGLVIVWEDGESQGRDSTNFRVVNPVVNNDQIQYRIEWSRGDEWRTMQNVVINRLTGGAVSYFVTEHGGESYQCRMTQKAI</sequence>
<feature type="chain" id="PRO_5008610025" evidence="1">
    <location>
        <begin position="21"/>
        <end position="155"/>
    </location>
</feature>
<keyword evidence="1" id="KW-0732">Signal</keyword>
<keyword evidence="3" id="KW-1185">Reference proteome</keyword>
<organism evidence="2 3">
    <name type="scientific">Morganella psychrotolerans</name>
    <dbReference type="NCBI Taxonomy" id="368603"/>
    <lineage>
        <taxon>Bacteria</taxon>
        <taxon>Pseudomonadati</taxon>
        <taxon>Pseudomonadota</taxon>
        <taxon>Gammaproteobacteria</taxon>
        <taxon>Enterobacterales</taxon>
        <taxon>Morganellaceae</taxon>
        <taxon>Morganella</taxon>
    </lineage>
</organism>
<dbReference type="AlphaFoldDB" id="A0A1B8HU18"/>
<evidence type="ECO:0000313" key="2">
    <source>
        <dbReference type="EMBL" id="OBU13306.1"/>
    </source>
</evidence>
<accession>A0A1B8HU18</accession>
<dbReference type="OrthoDB" id="6636470at2"/>
<evidence type="ECO:0000313" key="3">
    <source>
        <dbReference type="Proteomes" id="UP000092377"/>
    </source>
</evidence>
<gene>
    <name evidence="2" type="ORF">AYY18_00725</name>
</gene>
<dbReference type="RefSeq" id="WP_067398172.1">
    <property type="nucleotide sequence ID" value="NZ_LZEY01000001.1"/>
</dbReference>
<dbReference type="EMBL" id="LZEY01000001">
    <property type="protein sequence ID" value="OBU13306.1"/>
    <property type="molecule type" value="Genomic_DNA"/>
</dbReference>
<reference evidence="3" key="1">
    <citation type="submission" date="2016-06" db="EMBL/GenBank/DDBJ databases">
        <authorList>
            <person name="Butler K."/>
        </authorList>
    </citation>
    <scope>NUCLEOTIDE SEQUENCE [LARGE SCALE GENOMIC DNA]</scope>
    <source>
        <strain evidence="3">GCSL-Mp20</strain>
    </source>
</reference>
<comment type="caution">
    <text evidence="2">The sequence shown here is derived from an EMBL/GenBank/DDBJ whole genome shotgun (WGS) entry which is preliminary data.</text>
</comment>
<name>A0A1B8HU18_9GAMM</name>